<dbReference type="EMBL" id="JAGPNK010000003">
    <property type="protein sequence ID" value="KAH7324930.1"/>
    <property type="molecule type" value="Genomic_DNA"/>
</dbReference>
<reference evidence="3" key="1">
    <citation type="journal article" date="2021" name="Nat. Commun.">
        <title>Genetic determinants of endophytism in the Arabidopsis root mycobiome.</title>
        <authorList>
            <person name="Mesny F."/>
            <person name="Miyauchi S."/>
            <person name="Thiergart T."/>
            <person name="Pickel B."/>
            <person name="Atanasova L."/>
            <person name="Karlsson M."/>
            <person name="Huettel B."/>
            <person name="Barry K.W."/>
            <person name="Haridas S."/>
            <person name="Chen C."/>
            <person name="Bauer D."/>
            <person name="Andreopoulos W."/>
            <person name="Pangilinan J."/>
            <person name="LaButti K."/>
            <person name="Riley R."/>
            <person name="Lipzen A."/>
            <person name="Clum A."/>
            <person name="Drula E."/>
            <person name="Henrissat B."/>
            <person name="Kohler A."/>
            <person name="Grigoriev I.V."/>
            <person name="Martin F.M."/>
            <person name="Hacquard S."/>
        </authorList>
    </citation>
    <scope>NUCLEOTIDE SEQUENCE</scope>
    <source>
        <strain evidence="3">MPI-CAGE-CH-0235</strain>
    </source>
</reference>
<keyword evidence="4" id="KW-1185">Reference proteome</keyword>
<protein>
    <recommendedName>
        <fullName evidence="5">Protein BIG1</fullName>
    </recommendedName>
</protein>
<dbReference type="Proteomes" id="UP000813444">
    <property type="component" value="Unassembled WGS sequence"/>
</dbReference>
<keyword evidence="2" id="KW-0732">Signal</keyword>
<name>A0A8K0SYR4_9HYPO</name>
<evidence type="ECO:0008006" key="5">
    <source>
        <dbReference type="Google" id="ProtNLM"/>
    </source>
</evidence>
<organism evidence="3 4">
    <name type="scientific">Stachybotrys elegans</name>
    <dbReference type="NCBI Taxonomy" id="80388"/>
    <lineage>
        <taxon>Eukaryota</taxon>
        <taxon>Fungi</taxon>
        <taxon>Dikarya</taxon>
        <taxon>Ascomycota</taxon>
        <taxon>Pezizomycotina</taxon>
        <taxon>Sordariomycetes</taxon>
        <taxon>Hypocreomycetidae</taxon>
        <taxon>Hypocreales</taxon>
        <taxon>Stachybotryaceae</taxon>
        <taxon>Stachybotrys</taxon>
    </lineage>
</organism>
<evidence type="ECO:0000313" key="3">
    <source>
        <dbReference type="EMBL" id="KAH7324930.1"/>
    </source>
</evidence>
<gene>
    <name evidence="3" type="ORF">B0I35DRAFT_172329</name>
</gene>
<feature type="transmembrane region" description="Helical" evidence="1">
    <location>
        <begin position="281"/>
        <end position="304"/>
    </location>
</feature>
<proteinExistence type="predicted"/>
<evidence type="ECO:0000313" key="4">
    <source>
        <dbReference type="Proteomes" id="UP000813444"/>
    </source>
</evidence>
<comment type="caution">
    <text evidence="3">The sequence shown here is derived from an EMBL/GenBank/DDBJ whole genome shotgun (WGS) entry which is preliminary data.</text>
</comment>
<evidence type="ECO:0000256" key="2">
    <source>
        <dbReference type="SAM" id="SignalP"/>
    </source>
</evidence>
<feature type="chain" id="PRO_5035422115" description="Protein BIG1" evidence="2">
    <location>
        <begin position="20"/>
        <end position="330"/>
    </location>
</feature>
<accession>A0A8K0SYR4</accession>
<feature type="signal peptide" evidence="2">
    <location>
        <begin position="1"/>
        <end position="19"/>
    </location>
</feature>
<keyword evidence="1" id="KW-0472">Membrane</keyword>
<sequence>MSFVGFNLTTALIAASAYASGVIAGGSHYLRAADVLDRPFAEVMHPNMYARRQELNPINDTNNGLPLNPDSTFSVEEWNEITDEACIKALGRLVQSTNPSGLCICYNLPSLNANTGEFSADLRMYRVSEPRAGFAGVAPENVQVDVFYTGAAVKQSEQIDITGIVGDMPNLTKRQEMNSSPVPVRVFLLSGQVNPDKWSPELSMAETEALLLPVFTLTGTTPAGTQVQTNVSINEASFLTGVFADEVVMSDFASAEASIVQQREQLRNGEIAFVLPGVQILIFPVGLIITSIWLVLGLIAYGIGTFERINYAHMYKQRKSLVQKSGSGTI</sequence>
<dbReference type="AlphaFoldDB" id="A0A8K0SYR4"/>
<evidence type="ECO:0000256" key="1">
    <source>
        <dbReference type="SAM" id="Phobius"/>
    </source>
</evidence>
<keyword evidence="1" id="KW-0812">Transmembrane</keyword>
<dbReference type="OrthoDB" id="2596908at2759"/>
<keyword evidence="1" id="KW-1133">Transmembrane helix</keyword>